<keyword evidence="3" id="KW-1185">Reference proteome</keyword>
<gene>
    <name evidence="2" type="ORF">PG991_012130</name>
</gene>
<comment type="caution">
    <text evidence="2">The sequence shown here is derived from an EMBL/GenBank/DDBJ whole genome shotgun (WGS) entry which is preliminary data.</text>
</comment>
<accession>A0ABR1R8Z1</accession>
<evidence type="ECO:0000256" key="1">
    <source>
        <dbReference type="SAM" id="MobiDB-lite"/>
    </source>
</evidence>
<reference evidence="2 3" key="1">
    <citation type="submission" date="2023-01" db="EMBL/GenBank/DDBJ databases">
        <title>Analysis of 21 Apiospora genomes using comparative genomics revels a genus with tremendous synthesis potential of carbohydrate active enzymes and secondary metabolites.</title>
        <authorList>
            <person name="Sorensen T."/>
        </authorList>
    </citation>
    <scope>NUCLEOTIDE SEQUENCE [LARGE SCALE GENOMIC DNA]</scope>
    <source>
        <strain evidence="2 3">CBS 20057</strain>
    </source>
</reference>
<name>A0ABR1R8Z1_9PEZI</name>
<proteinExistence type="predicted"/>
<evidence type="ECO:0000313" key="3">
    <source>
        <dbReference type="Proteomes" id="UP001396898"/>
    </source>
</evidence>
<dbReference type="Proteomes" id="UP001396898">
    <property type="component" value="Unassembled WGS sequence"/>
</dbReference>
<evidence type="ECO:0000313" key="2">
    <source>
        <dbReference type="EMBL" id="KAK8005833.1"/>
    </source>
</evidence>
<protein>
    <submittedName>
        <fullName evidence="2">Uncharacterized protein</fullName>
    </submittedName>
</protein>
<sequence>MASINMPSRDIQRSFGPMCALGQRCRIRKAAFQTGCWPQKLLHKALSANFQDLDNVKSTPELSYQEMETAFRNQETECTPSRPGVENPATLGSLTKMEC</sequence>
<feature type="region of interest" description="Disordered" evidence="1">
    <location>
        <begin position="75"/>
        <end position="99"/>
    </location>
</feature>
<organism evidence="2 3">
    <name type="scientific">Apiospora marii</name>
    <dbReference type="NCBI Taxonomy" id="335849"/>
    <lineage>
        <taxon>Eukaryota</taxon>
        <taxon>Fungi</taxon>
        <taxon>Dikarya</taxon>
        <taxon>Ascomycota</taxon>
        <taxon>Pezizomycotina</taxon>
        <taxon>Sordariomycetes</taxon>
        <taxon>Xylariomycetidae</taxon>
        <taxon>Amphisphaeriales</taxon>
        <taxon>Apiosporaceae</taxon>
        <taxon>Apiospora</taxon>
    </lineage>
</organism>
<dbReference type="EMBL" id="JAQQWI010000017">
    <property type="protein sequence ID" value="KAK8005833.1"/>
    <property type="molecule type" value="Genomic_DNA"/>
</dbReference>